<keyword evidence="1" id="KW-0812">Transmembrane</keyword>
<keyword evidence="1" id="KW-1133">Transmembrane helix</keyword>
<reference evidence="2 3" key="1">
    <citation type="submission" date="2016-10" db="EMBL/GenBank/DDBJ databases">
        <authorList>
            <person name="de Groot N.N."/>
        </authorList>
    </citation>
    <scope>NUCLEOTIDE SEQUENCE [LARGE SCALE GENOMIC DNA]</scope>
    <source>
        <strain evidence="2 3">DSM 26915</strain>
    </source>
</reference>
<keyword evidence="3" id="KW-1185">Reference proteome</keyword>
<evidence type="ECO:0000256" key="1">
    <source>
        <dbReference type="SAM" id="Phobius"/>
    </source>
</evidence>
<dbReference type="RefSeq" id="WP_103910918.1">
    <property type="nucleotide sequence ID" value="NZ_FNUZ01000004.1"/>
</dbReference>
<name>A0A1H5ZT72_9RHOB</name>
<accession>A0A1H5ZT72</accession>
<feature type="transmembrane region" description="Helical" evidence="1">
    <location>
        <begin position="63"/>
        <end position="85"/>
    </location>
</feature>
<keyword evidence="1" id="KW-0472">Membrane</keyword>
<sequence length="97" mass="10911">MRRIYWILPVVILICLIPVFLVYWSSWFAARHGCVLHEGWTNPCIVDGHDWGGTLSSAFVSGWFALATLPVAFGCVLVLAVLALTDLSRHIRSRKKD</sequence>
<protein>
    <submittedName>
        <fullName evidence="2">Uncharacterized protein</fullName>
    </submittedName>
</protein>
<feature type="transmembrane region" description="Helical" evidence="1">
    <location>
        <begin position="5"/>
        <end position="24"/>
    </location>
</feature>
<evidence type="ECO:0000313" key="3">
    <source>
        <dbReference type="Proteomes" id="UP000236752"/>
    </source>
</evidence>
<proteinExistence type="predicted"/>
<evidence type="ECO:0000313" key="2">
    <source>
        <dbReference type="EMBL" id="SEG38616.1"/>
    </source>
</evidence>
<dbReference type="AlphaFoldDB" id="A0A1H5ZT72"/>
<organism evidence="2 3">
    <name type="scientific">Thalassococcus halodurans</name>
    <dbReference type="NCBI Taxonomy" id="373675"/>
    <lineage>
        <taxon>Bacteria</taxon>
        <taxon>Pseudomonadati</taxon>
        <taxon>Pseudomonadota</taxon>
        <taxon>Alphaproteobacteria</taxon>
        <taxon>Rhodobacterales</taxon>
        <taxon>Roseobacteraceae</taxon>
        <taxon>Thalassococcus</taxon>
    </lineage>
</organism>
<dbReference type="Proteomes" id="UP000236752">
    <property type="component" value="Unassembled WGS sequence"/>
</dbReference>
<gene>
    <name evidence="2" type="ORF">SAMN04488045_2583</name>
</gene>
<dbReference type="EMBL" id="FNUZ01000004">
    <property type="protein sequence ID" value="SEG38616.1"/>
    <property type="molecule type" value="Genomic_DNA"/>
</dbReference>
<dbReference type="OrthoDB" id="5948392at2"/>